<dbReference type="PANTHER" id="PTHR41244">
    <property type="entry name" value="RHAMNAN SYNTHESIS F"/>
    <property type="match status" value="1"/>
</dbReference>
<evidence type="ECO:0000313" key="1">
    <source>
        <dbReference type="EMBL" id="MBA8916224.1"/>
    </source>
</evidence>
<dbReference type="CDD" id="cd11579">
    <property type="entry name" value="Glyco_tran_WbsX"/>
    <property type="match status" value="1"/>
</dbReference>
<gene>
    <name evidence="1" type="ORF">HNR51_005345</name>
</gene>
<dbReference type="InterPro" id="IPR032719">
    <property type="entry name" value="WbsX"/>
</dbReference>
<proteinExistence type="predicted"/>
<dbReference type="EMBL" id="JACJIB010000019">
    <property type="protein sequence ID" value="MBA8916224.1"/>
    <property type="molecule type" value="Genomic_DNA"/>
</dbReference>
<protein>
    <submittedName>
        <fullName evidence="1">Uncharacterized protein</fullName>
    </submittedName>
</protein>
<organism evidence="1 2">
    <name type="scientific">Methylorubrum thiocyanatum</name>
    <dbReference type="NCBI Taxonomy" id="47958"/>
    <lineage>
        <taxon>Bacteria</taxon>
        <taxon>Pseudomonadati</taxon>
        <taxon>Pseudomonadota</taxon>
        <taxon>Alphaproteobacteria</taxon>
        <taxon>Hyphomicrobiales</taxon>
        <taxon>Methylobacteriaceae</taxon>
        <taxon>Methylorubrum</taxon>
    </lineage>
</organism>
<sequence length="580" mass="68032">MINYFRRYRNKQSNLVLPSDFDSRAYLELNPDVAASLVDAAKHYLQHGHEERRPYRFYTDLPDDFDPVTYLALNVDLKGIEMTPEHHYRVYGGREKRPYKVNGKLPDDFDSDLYSQLNPDVVRAGIAPELHYLAFGSDEGRRYKRAEKTFPTTQPVNWTDTIKIHQSSYNGDLFSVNPKVIAFYLPQYHRVKENDKWWGEGFTEWTNVRKARPNFSGHYQPHKPLDGRYYDLADVNVQIQQAELAKEYGISAFCYYMYWFGGRRILERPLDQMLDNRNVDIPFCVCWANENWTRTWDGKADDVLLSQEHSPENDRRFIVDALKYLKDRRYLRIDGRLVLLVYRTDLLPNCAATAAIWREEVRRAGLGELHLCAVQFYGITDPTPWGFDAAVEFPPHGWLVQENLPDAQPEMLNDEFSGYIFDYDKAVNHALKKMIPDYRWYRGVFPGWDNTARRQNTPHIFHNSNPFAFERWLTEVLRQSVLMSPPEHQVVFINAWNEWGEGAHLEPDEMNGKLNLSAVHSALNTIRQESQPLAILSRLRQMQNYPERSQDELSLLNLLRGNYQSTQALKAMLLDRELFK</sequence>
<name>A0AA40S864_9HYPH</name>
<dbReference type="PANTHER" id="PTHR41244:SF1">
    <property type="entry name" value="GLYCOSYLTRANSFERASE"/>
    <property type="match status" value="1"/>
</dbReference>
<reference evidence="1 2" key="1">
    <citation type="submission" date="2020-08" db="EMBL/GenBank/DDBJ databases">
        <title>Genomic Encyclopedia of Type Strains, Phase IV (KMG-IV): sequencing the most valuable type-strain genomes for metagenomic binning, comparative biology and taxonomic classification.</title>
        <authorList>
            <person name="Goeker M."/>
        </authorList>
    </citation>
    <scope>NUCLEOTIDE SEQUENCE [LARGE SCALE GENOMIC DNA]</scope>
    <source>
        <strain evidence="1 2">DSM 11490</strain>
    </source>
</reference>
<comment type="caution">
    <text evidence="1">The sequence shown here is derived from an EMBL/GenBank/DDBJ whole genome shotgun (WGS) entry which is preliminary data.</text>
</comment>
<accession>A0AA40S864</accession>
<keyword evidence="2" id="KW-1185">Reference proteome</keyword>
<dbReference type="Pfam" id="PF14307">
    <property type="entry name" value="Glyco_tran_WbsX"/>
    <property type="match status" value="1"/>
</dbReference>
<dbReference type="Proteomes" id="UP000543554">
    <property type="component" value="Unassembled WGS sequence"/>
</dbReference>
<dbReference type="RefSeq" id="WP_182556920.1">
    <property type="nucleotide sequence ID" value="NZ_BPRF01000055.1"/>
</dbReference>
<evidence type="ECO:0000313" key="2">
    <source>
        <dbReference type="Proteomes" id="UP000543554"/>
    </source>
</evidence>
<dbReference type="AlphaFoldDB" id="A0AA40S864"/>
<dbReference type="Gene3D" id="3.20.20.80">
    <property type="entry name" value="Glycosidases"/>
    <property type="match status" value="1"/>
</dbReference>